<protein>
    <submittedName>
        <fullName evidence="2">TonB-linked outer membrane protein, SusC/RagA family</fullName>
    </submittedName>
</protein>
<dbReference type="Gene3D" id="2.60.40.1120">
    <property type="entry name" value="Carboxypeptidase-like, regulatory domain"/>
    <property type="match status" value="1"/>
</dbReference>
<dbReference type="Proteomes" id="UP000254263">
    <property type="component" value="Unassembled WGS sequence"/>
</dbReference>
<feature type="chain" id="PRO_5016698045" evidence="1">
    <location>
        <begin position="21"/>
        <end position="163"/>
    </location>
</feature>
<name>A0A379EC72_9PORP</name>
<reference evidence="2 3" key="1">
    <citation type="submission" date="2018-06" db="EMBL/GenBank/DDBJ databases">
        <authorList>
            <consortium name="Pathogen Informatics"/>
            <person name="Doyle S."/>
        </authorList>
    </citation>
    <scope>NUCLEOTIDE SEQUENCE [LARGE SCALE GENOMIC DNA]</scope>
    <source>
        <strain evidence="2 3">NCTC13100</strain>
    </source>
</reference>
<dbReference type="Gene3D" id="2.170.130.10">
    <property type="entry name" value="TonB-dependent receptor, plug domain"/>
    <property type="match status" value="1"/>
</dbReference>
<sequence>MKRFTLFFVCLFLSIGAVMAQQKIVSGVVISAEDNQPVIGASVVAKGFAGVGAQTDIDGKFSFNAPSAATTIVVSYMGMQSREVAITSNMRIVLQPDSKLLEEVVVTGYGNVRKSSFTGSATTISSKTMKDIPTAKLEDKLSGAIAGLNISQNSGQPGGTGYP</sequence>
<evidence type="ECO:0000256" key="1">
    <source>
        <dbReference type="SAM" id="SignalP"/>
    </source>
</evidence>
<proteinExistence type="predicted"/>
<evidence type="ECO:0000313" key="3">
    <source>
        <dbReference type="Proteomes" id="UP000254263"/>
    </source>
</evidence>
<dbReference type="Pfam" id="PF13715">
    <property type="entry name" value="CarbopepD_reg_2"/>
    <property type="match status" value="1"/>
</dbReference>
<evidence type="ECO:0000313" key="2">
    <source>
        <dbReference type="EMBL" id="SUB93771.1"/>
    </source>
</evidence>
<dbReference type="AlphaFoldDB" id="A0A379EC72"/>
<accession>A0A379EC72</accession>
<dbReference type="RefSeq" id="WP_256593000.1">
    <property type="nucleotide sequence ID" value="NZ_UGTI01000005.1"/>
</dbReference>
<gene>
    <name evidence="2" type="ORF">NCTC13100_02005</name>
</gene>
<organism evidence="2 3">
    <name type="scientific">Porphyromonas macacae</name>
    <dbReference type="NCBI Taxonomy" id="28115"/>
    <lineage>
        <taxon>Bacteria</taxon>
        <taxon>Pseudomonadati</taxon>
        <taxon>Bacteroidota</taxon>
        <taxon>Bacteroidia</taxon>
        <taxon>Bacteroidales</taxon>
        <taxon>Porphyromonadaceae</taxon>
        <taxon>Porphyromonas</taxon>
    </lineage>
</organism>
<dbReference type="InterPro" id="IPR008969">
    <property type="entry name" value="CarboxyPept-like_regulatory"/>
</dbReference>
<dbReference type="SUPFAM" id="SSF49464">
    <property type="entry name" value="Carboxypeptidase regulatory domain-like"/>
    <property type="match status" value="1"/>
</dbReference>
<feature type="signal peptide" evidence="1">
    <location>
        <begin position="1"/>
        <end position="20"/>
    </location>
</feature>
<dbReference type="InterPro" id="IPR037066">
    <property type="entry name" value="Plug_dom_sf"/>
</dbReference>
<keyword evidence="1" id="KW-0732">Signal</keyword>
<dbReference type="EMBL" id="UGTI01000005">
    <property type="protein sequence ID" value="SUB93771.1"/>
    <property type="molecule type" value="Genomic_DNA"/>
</dbReference>
<dbReference type="SUPFAM" id="SSF56935">
    <property type="entry name" value="Porins"/>
    <property type="match status" value="1"/>
</dbReference>